<proteinExistence type="predicted"/>
<dbReference type="Pfam" id="PF00144">
    <property type="entry name" value="Beta-lactamase"/>
    <property type="match status" value="1"/>
</dbReference>
<sequence length="411" mass="45729">MSNTNNIQSDGFSRERLDRLSSTLEGYVERGEVAGVVTLLHRRGVLAHVDTIGWQDREARLPMRRDTLFRIASMTKPITAVAALTLVEEGRIHLHDSLDAWLPELAGRVVLRDPNGSLDERYPSPRPITLHDLLTYRLGIGWGKSLLAPRIFSLFTSPLADILTLGIPEQLDPDAWMDRLGTFPLLYAPGERWLYHVASDVLGVLIARVANMPFETFLRQRLFEPLGMVDTSFSVPPEKRQRLAVAYRSTPAGALVVKDHPQTTAWADAPLFPSGGGGLISTVDDYLSFSRMLLNQGELDGVRILSREMVEAMTTDYLTPEQHAHIIFDQQMWINQGFGYGVAVQTRPIGPGPAVGTFSWPGALGTAWYADPQNDLIAIQMIQLVDAVRGAEWRNKIGEDFLTLTYQAISD</sequence>
<evidence type="ECO:0000259" key="1">
    <source>
        <dbReference type="Pfam" id="PF00144"/>
    </source>
</evidence>
<name>A0A8J3ITM0_9CHLR</name>
<feature type="domain" description="Beta-lactamase-related" evidence="1">
    <location>
        <begin position="22"/>
        <end position="385"/>
    </location>
</feature>
<dbReference type="SUPFAM" id="SSF56601">
    <property type="entry name" value="beta-lactamase/transpeptidase-like"/>
    <property type="match status" value="1"/>
</dbReference>
<dbReference type="RefSeq" id="WP_220209070.1">
    <property type="nucleotide sequence ID" value="NZ_BNJK01000002.1"/>
</dbReference>
<dbReference type="EMBL" id="BNJK01000002">
    <property type="protein sequence ID" value="GHO98315.1"/>
    <property type="molecule type" value="Genomic_DNA"/>
</dbReference>
<dbReference type="InterPro" id="IPR012338">
    <property type="entry name" value="Beta-lactam/transpept-like"/>
</dbReference>
<dbReference type="InterPro" id="IPR001466">
    <property type="entry name" value="Beta-lactam-related"/>
</dbReference>
<evidence type="ECO:0000313" key="2">
    <source>
        <dbReference type="EMBL" id="GHO98315.1"/>
    </source>
</evidence>
<dbReference type="PANTHER" id="PTHR43283">
    <property type="entry name" value="BETA-LACTAMASE-RELATED"/>
    <property type="match status" value="1"/>
</dbReference>
<dbReference type="Gene3D" id="3.40.710.10">
    <property type="entry name" value="DD-peptidase/beta-lactamase superfamily"/>
    <property type="match status" value="1"/>
</dbReference>
<dbReference type="PANTHER" id="PTHR43283:SF3">
    <property type="entry name" value="BETA-LACTAMASE FAMILY PROTEIN (AFU_ORTHOLOGUE AFUA_5G07500)"/>
    <property type="match status" value="1"/>
</dbReference>
<dbReference type="AlphaFoldDB" id="A0A8J3ITM0"/>
<accession>A0A8J3ITM0</accession>
<protein>
    <recommendedName>
        <fullName evidence="1">Beta-lactamase-related domain-containing protein</fullName>
    </recommendedName>
</protein>
<comment type="caution">
    <text evidence="2">The sequence shown here is derived from an EMBL/GenBank/DDBJ whole genome shotgun (WGS) entry which is preliminary data.</text>
</comment>
<gene>
    <name evidence="2" type="ORF">KSF_083630</name>
</gene>
<evidence type="ECO:0000313" key="3">
    <source>
        <dbReference type="Proteomes" id="UP000597444"/>
    </source>
</evidence>
<dbReference type="Proteomes" id="UP000597444">
    <property type="component" value="Unassembled WGS sequence"/>
</dbReference>
<organism evidence="2 3">
    <name type="scientific">Reticulibacter mediterranei</name>
    <dbReference type="NCBI Taxonomy" id="2778369"/>
    <lineage>
        <taxon>Bacteria</taxon>
        <taxon>Bacillati</taxon>
        <taxon>Chloroflexota</taxon>
        <taxon>Ktedonobacteria</taxon>
        <taxon>Ktedonobacterales</taxon>
        <taxon>Reticulibacteraceae</taxon>
        <taxon>Reticulibacter</taxon>
    </lineage>
</organism>
<dbReference type="InterPro" id="IPR050789">
    <property type="entry name" value="Diverse_Enzym_Activities"/>
</dbReference>
<keyword evidence="3" id="KW-1185">Reference proteome</keyword>
<reference evidence="2" key="1">
    <citation type="submission" date="2020-10" db="EMBL/GenBank/DDBJ databases">
        <title>Taxonomic study of unclassified bacteria belonging to the class Ktedonobacteria.</title>
        <authorList>
            <person name="Yabe S."/>
            <person name="Wang C.M."/>
            <person name="Zheng Y."/>
            <person name="Sakai Y."/>
            <person name="Cavaletti L."/>
            <person name="Monciardini P."/>
            <person name="Donadio S."/>
        </authorList>
    </citation>
    <scope>NUCLEOTIDE SEQUENCE</scope>
    <source>
        <strain evidence="2">ID150040</strain>
    </source>
</reference>